<dbReference type="STRING" id="105231.A0A1Y1HNQ9"/>
<dbReference type="AlphaFoldDB" id="A0A1Y1HNQ9"/>
<accession>A0A1Y1HNQ9</accession>
<keyword evidence="2" id="KW-0963">Cytoplasm</keyword>
<dbReference type="EMBL" id="DF236959">
    <property type="protein sequence ID" value="GAQ78246.1"/>
    <property type="molecule type" value="Genomic_DNA"/>
</dbReference>
<evidence type="ECO:0000313" key="6">
    <source>
        <dbReference type="EMBL" id="GAQ78246.1"/>
    </source>
</evidence>
<dbReference type="Pfam" id="PF24656">
    <property type="entry name" value="CEPT76_peptidase"/>
    <property type="match status" value="1"/>
</dbReference>
<keyword evidence="7" id="KW-1185">Reference proteome</keyword>
<evidence type="ECO:0000259" key="3">
    <source>
        <dbReference type="Pfam" id="PF15627"/>
    </source>
</evidence>
<dbReference type="PANTHER" id="PTHR46436:SF1">
    <property type="entry name" value="CENTROSOMAL PROTEIN OF 76 KDA"/>
    <property type="match status" value="1"/>
</dbReference>
<feature type="domain" description="CEP76 C2" evidence="3">
    <location>
        <begin position="81"/>
        <end position="225"/>
    </location>
</feature>
<dbReference type="Pfam" id="PF24652">
    <property type="entry name" value="CEP76_C"/>
    <property type="match status" value="1"/>
</dbReference>
<comment type="subcellular location">
    <subcellularLocation>
        <location evidence="1">Cytoplasm</location>
        <location evidence="1">Cytoskeleton</location>
        <location evidence="1">Microtubule organizing center</location>
        <location evidence="1">Centrosome</location>
    </subcellularLocation>
</comment>
<dbReference type="InterPro" id="IPR028926">
    <property type="entry name" value="CEP76-C2"/>
</dbReference>
<evidence type="ECO:0000256" key="2">
    <source>
        <dbReference type="ARBA" id="ARBA00022490"/>
    </source>
</evidence>
<proteinExistence type="predicted"/>
<dbReference type="Proteomes" id="UP000054558">
    <property type="component" value="Unassembled WGS sequence"/>
</dbReference>
<organism evidence="6 7">
    <name type="scientific">Klebsormidium nitens</name>
    <name type="common">Green alga</name>
    <name type="synonym">Ulothrix nitens</name>
    <dbReference type="NCBI Taxonomy" id="105231"/>
    <lineage>
        <taxon>Eukaryota</taxon>
        <taxon>Viridiplantae</taxon>
        <taxon>Streptophyta</taxon>
        <taxon>Klebsormidiophyceae</taxon>
        <taxon>Klebsormidiales</taxon>
        <taxon>Klebsormidiaceae</taxon>
        <taxon>Klebsormidium</taxon>
    </lineage>
</organism>
<dbReference type="InterPro" id="IPR056288">
    <property type="entry name" value="CEP76_C"/>
</dbReference>
<evidence type="ECO:0000256" key="1">
    <source>
        <dbReference type="ARBA" id="ARBA00004300"/>
    </source>
</evidence>
<dbReference type="InterPro" id="IPR052299">
    <property type="entry name" value="CEP76"/>
</dbReference>
<dbReference type="Pfam" id="PF15627">
    <property type="entry name" value="CEP76-C2"/>
    <property type="match status" value="1"/>
</dbReference>
<feature type="domain" description="Centrosomal protein of 76 kDa C-terminal" evidence="4">
    <location>
        <begin position="474"/>
        <end position="592"/>
    </location>
</feature>
<dbReference type="Gene3D" id="3.10.620.30">
    <property type="match status" value="1"/>
</dbReference>
<sequence length="635" mass="70806">MGSFYSSEKAMLLKKVVLQHLQSQNIQELVRARLEQDLADGHRSKEEAAAEFKKQVVVDRVLQALTNSGAFVSALKPHLRQAQRTCLHLRVLGARAFLGHLHHQDEARDGQVYLSLSFRDQRFTSNRVRCDVDPALEGSFLLDLGLQLETDPRELLTVLDRIHIVALRRTSGGERTVIGTCSLDWRQVLVSGSVKTVAEIADRGRQSKLPTGLLDLSLELVPKAKELLGEEVLQRQLRLERSQEAESTSRFISYAKEWRTDFLRLRDAHKSRPVEMLARAENGDILPVSAFIQPLRGGRSIGSPLEAARFVSLLGVEERRSADSEGLRVWSDSHTFLARGSGSTEDHAVMLCNLLLGFGLDAYVCIGKDGKGRHAWVATLSSAGDVTFWESLTGRRYPQSDPLAMGQCPYRSLGCVFSQERFFANNQDEDSARLASFDFQNGAHWIGLDEAAIATIRKVPRVGFRPASLVPYREEERLETQLKALVGGYRSDRKLSVTWDDDLSHLLMPALVSYEHEHVLGVSSGQEEFQQSIKATVPVGHTFKAFPQQFNHRSATRVFKSLLQEPVFRDIIGSEADGVKLALRVRLSAYAEVSGTSMADGLNCSRNDWADVIGILDPSRITCEKGVPNLGNRQR</sequence>
<dbReference type="OMA" id="RRWWSEY"/>
<name>A0A1Y1HNQ9_KLENI</name>
<dbReference type="InterPro" id="IPR056290">
    <property type="entry name" value="CEPT76/DRC7_peptidase-like_dom"/>
</dbReference>
<dbReference type="OrthoDB" id="5527234at2759"/>
<dbReference type="PANTHER" id="PTHR46436">
    <property type="entry name" value="CENTROSOMAL PROTEIN OF 76 KDA"/>
    <property type="match status" value="1"/>
</dbReference>
<feature type="domain" description="CEP76/DRC7 peptidase-like" evidence="5">
    <location>
        <begin position="329"/>
        <end position="446"/>
    </location>
</feature>
<evidence type="ECO:0000313" key="7">
    <source>
        <dbReference type="Proteomes" id="UP000054558"/>
    </source>
</evidence>
<gene>
    <name evidence="6" type="ORF">KFL_000100120</name>
</gene>
<evidence type="ECO:0000259" key="4">
    <source>
        <dbReference type="Pfam" id="PF24652"/>
    </source>
</evidence>
<reference evidence="6 7" key="1">
    <citation type="journal article" date="2014" name="Nat. Commun.">
        <title>Klebsormidium flaccidum genome reveals primary factors for plant terrestrial adaptation.</title>
        <authorList>
            <person name="Hori K."/>
            <person name="Maruyama F."/>
            <person name="Fujisawa T."/>
            <person name="Togashi T."/>
            <person name="Yamamoto N."/>
            <person name="Seo M."/>
            <person name="Sato S."/>
            <person name="Yamada T."/>
            <person name="Mori H."/>
            <person name="Tajima N."/>
            <person name="Moriyama T."/>
            <person name="Ikeuchi M."/>
            <person name="Watanabe M."/>
            <person name="Wada H."/>
            <person name="Kobayashi K."/>
            <person name="Saito M."/>
            <person name="Masuda T."/>
            <person name="Sasaki-Sekimoto Y."/>
            <person name="Mashiguchi K."/>
            <person name="Awai K."/>
            <person name="Shimojima M."/>
            <person name="Masuda S."/>
            <person name="Iwai M."/>
            <person name="Nobusawa T."/>
            <person name="Narise T."/>
            <person name="Kondo S."/>
            <person name="Saito H."/>
            <person name="Sato R."/>
            <person name="Murakawa M."/>
            <person name="Ihara Y."/>
            <person name="Oshima-Yamada Y."/>
            <person name="Ohtaka K."/>
            <person name="Satoh M."/>
            <person name="Sonobe K."/>
            <person name="Ishii M."/>
            <person name="Ohtani R."/>
            <person name="Kanamori-Sato M."/>
            <person name="Honoki R."/>
            <person name="Miyazaki D."/>
            <person name="Mochizuki H."/>
            <person name="Umetsu J."/>
            <person name="Higashi K."/>
            <person name="Shibata D."/>
            <person name="Kamiya Y."/>
            <person name="Sato N."/>
            <person name="Nakamura Y."/>
            <person name="Tabata S."/>
            <person name="Ida S."/>
            <person name="Kurokawa K."/>
            <person name="Ohta H."/>
        </authorList>
    </citation>
    <scope>NUCLEOTIDE SEQUENCE [LARGE SCALE GENOMIC DNA]</scope>
    <source>
        <strain evidence="6 7">NIES-2285</strain>
    </source>
</reference>
<evidence type="ECO:0000259" key="5">
    <source>
        <dbReference type="Pfam" id="PF24656"/>
    </source>
</evidence>
<protein>
    <submittedName>
        <fullName evidence="6">Uncharacterized protein</fullName>
    </submittedName>
</protein>